<dbReference type="InterPro" id="IPR016181">
    <property type="entry name" value="Acyl_CoA_acyltransferase"/>
</dbReference>
<proteinExistence type="predicted"/>
<name>A0A250KX30_9GAMM</name>
<protein>
    <recommendedName>
        <fullName evidence="3">N-acetyltransferase domain-containing protein</fullName>
    </recommendedName>
</protein>
<dbReference type="Gene3D" id="3.40.630.30">
    <property type="match status" value="1"/>
</dbReference>
<sequence length="181" mass="19981">MIRGAAIPDKRIISRTADRQASPAARAPAAEARTANAGLSARPAAAGDLPWLQSWAAHLGLPAPRSRRVQSFILLMDSQRVGYLAIREDTIDLGRGREPILWIVSAFLIPSLRGQGLILKFGELLSAQYYRKGKVGCRVAADNMPMMKLMARGGWKKVHATQRFTDFMVELEGPFRASRNR</sequence>
<evidence type="ECO:0008006" key="3">
    <source>
        <dbReference type="Google" id="ProtNLM"/>
    </source>
</evidence>
<dbReference type="SUPFAM" id="SSF55729">
    <property type="entry name" value="Acyl-CoA N-acyltransferases (Nat)"/>
    <property type="match status" value="1"/>
</dbReference>
<reference evidence="1 2" key="1">
    <citation type="submission" date="2016-12" db="EMBL/GenBank/DDBJ databases">
        <title>Genome sequencing of Methylocaldum marinum.</title>
        <authorList>
            <person name="Takeuchi M."/>
            <person name="Kamagata Y."/>
            <person name="Hiraoka S."/>
            <person name="Oshima K."/>
            <person name="Hattori M."/>
            <person name="Iwasaki W."/>
        </authorList>
    </citation>
    <scope>NUCLEOTIDE SEQUENCE [LARGE SCALE GENOMIC DNA]</scope>
    <source>
        <strain evidence="1 2">S8</strain>
    </source>
</reference>
<dbReference type="Proteomes" id="UP000266313">
    <property type="component" value="Chromosome"/>
</dbReference>
<accession>A0A250KX30</accession>
<dbReference type="KEGG" id="mmai:sS8_4280"/>
<dbReference type="RefSeq" id="WP_170160881.1">
    <property type="nucleotide sequence ID" value="NZ_AP017928.1"/>
</dbReference>
<dbReference type="AlphaFoldDB" id="A0A250KX30"/>
<gene>
    <name evidence="1" type="ORF">sS8_4280</name>
</gene>
<evidence type="ECO:0000313" key="2">
    <source>
        <dbReference type="Proteomes" id="UP000266313"/>
    </source>
</evidence>
<organism evidence="1 2">
    <name type="scientific">Methylocaldum marinum</name>
    <dbReference type="NCBI Taxonomy" id="1432792"/>
    <lineage>
        <taxon>Bacteria</taxon>
        <taxon>Pseudomonadati</taxon>
        <taxon>Pseudomonadota</taxon>
        <taxon>Gammaproteobacteria</taxon>
        <taxon>Methylococcales</taxon>
        <taxon>Methylococcaceae</taxon>
        <taxon>Methylocaldum</taxon>
    </lineage>
</organism>
<dbReference type="EMBL" id="AP017928">
    <property type="protein sequence ID" value="BBA36210.1"/>
    <property type="molecule type" value="Genomic_DNA"/>
</dbReference>
<evidence type="ECO:0000313" key="1">
    <source>
        <dbReference type="EMBL" id="BBA36210.1"/>
    </source>
</evidence>
<keyword evidence="2" id="KW-1185">Reference proteome</keyword>